<reference evidence="1" key="1">
    <citation type="submission" date="2020-12" db="EMBL/GenBank/DDBJ databases">
        <title>Marinomonas arctica sp. nov., a psychrotolerant bacterium isolated from the Arctic.</title>
        <authorList>
            <person name="Zhang Y."/>
        </authorList>
    </citation>
    <scope>NUCLEOTIDE SEQUENCE</scope>
    <source>
        <strain evidence="1">C1424</strain>
    </source>
</reference>
<organism evidence="1 2">
    <name type="scientific">Marinomonas transparens</name>
    <dbReference type="NCBI Taxonomy" id="2795388"/>
    <lineage>
        <taxon>Bacteria</taxon>
        <taxon>Pseudomonadati</taxon>
        <taxon>Pseudomonadota</taxon>
        <taxon>Gammaproteobacteria</taxon>
        <taxon>Oceanospirillales</taxon>
        <taxon>Oceanospirillaceae</taxon>
        <taxon>Marinomonas</taxon>
    </lineage>
</organism>
<protein>
    <recommendedName>
        <fullName evidence="3">Short chain dehydrogenase</fullName>
    </recommendedName>
</protein>
<proteinExistence type="predicted"/>
<comment type="caution">
    <text evidence="1">The sequence shown here is derived from an EMBL/GenBank/DDBJ whole genome shotgun (WGS) entry which is preliminary data.</text>
</comment>
<accession>A0A934JTS7</accession>
<dbReference type="AlphaFoldDB" id="A0A934JTS7"/>
<gene>
    <name evidence="1" type="ORF">I8J31_06005</name>
</gene>
<evidence type="ECO:0000313" key="1">
    <source>
        <dbReference type="EMBL" id="MBJ7537230.1"/>
    </source>
</evidence>
<dbReference type="EMBL" id="JAEMNX010000003">
    <property type="protein sequence ID" value="MBJ7537230.1"/>
    <property type="molecule type" value="Genomic_DNA"/>
</dbReference>
<dbReference type="RefSeq" id="WP_199467366.1">
    <property type="nucleotide sequence ID" value="NZ_JAEMNX010000003.1"/>
</dbReference>
<evidence type="ECO:0008006" key="3">
    <source>
        <dbReference type="Google" id="ProtNLM"/>
    </source>
</evidence>
<sequence>MSSFYALIVGASSTIAQSSVQQFEDDTQCLGILAVSRTIPKNALGPKTSWFVCDNTEQDIDRVSKELFNYTGKITKVLICNGILHDEKMMPERKLEEISTSQLQTVFHANSIIPMLWLRKV</sequence>
<evidence type="ECO:0000313" key="2">
    <source>
        <dbReference type="Proteomes" id="UP000628710"/>
    </source>
</evidence>
<name>A0A934JTS7_9GAMM</name>
<dbReference type="Gene3D" id="3.40.50.720">
    <property type="entry name" value="NAD(P)-binding Rossmann-like Domain"/>
    <property type="match status" value="1"/>
</dbReference>
<dbReference type="InterPro" id="IPR036291">
    <property type="entry name" value="NAD(P)-bd_dom_sf"/>
</dbReference>
<dbReference type="Proteomes" id="UP000628710">
    <property type="component" value="Unassembled WGS sequence"/>
</dbReference>
<dbReference type="SUPFAM" id="SSF51735">
    <property type="entry name" value="NAD(P)-binding Rossmann-fold domains"/>
    <property type="match status" value="1"/>
</dbReference>
<keyword evidence="2" id="KW-1185">Reference proteome</keyword>